<dbReference type="Pfam" id="PF01764">
    <property type="entry name" value="Lipase_3"/>
    <property type="match status" value="1"/>
</dbReference>
<protein>
    <recommendedName>
        <fullName evidence="6">Fungal lipase-type domain-containing protein</fullName>
    </recommendedName>
</protein>
<keyword evidence="5" id="KW-1133">Transmembrane helix</keyword>
<organism evidence="7 8">
    <name type="scientific">Collybiopsis confluens</name>
    <dbReference type="NCBI Taxonomy" id="2823264"/>
    <lineage>
        <taxon>Eukaryota</taxon>
        <taxon>Fungi</taxon>
        <taxon>Dikarya</taxon>
        <taxon>Basidiomycota</taxon>
        <taxon>Agaricomycotina</taxon>
        <taxon>Agaricomycetes</taxon>
        <taxon>Agaricomycetidae</taxon>
        <taxon>Agaricales</taxon>
        <taxon>Marasmiineae</taxon>
        <taxon>Omphalotaceae</taxon>
        <taxon>Collybiopsis</taxon>
    </lineage>
</organism>
<comment type="similarity">
    <text evidence="2">Belongs to the AB hydrolase superfamily. Lipase family. Class 3 subfamily.</text>
</comment>
<dbReference type="CDD" id="cd00519">
    <property type="entry name" value="Lipase_3"/>
    <property type="match status" value="1"/>
</dbReference>
<gene>
    <name evidence="7" type="ORF">D9757_004357</name>
</gene>
<dbReference type="InterPro" id="IPR029058">
    <property type="entry name" value="AB_hydrolase_fold"/>
</dbReference>
<dbReference type="SUPFAM" id="SSF53474">
    <property type="entry name" value="alpha/beta-Hydrolases"/>
    <property type="match status" value="1"/>
</dbReference>
<evidence type="ECO:0000256" key="5">
    <source>
        <dbReference type="SAM" id="Phobius"/>
    </source>
</evidence>
<evidence type="ECO:0000256" key="3">
    <source>
        <dbReference type="ARBA" id="ARBA00047591"/>
    </source>
</evidence>
<dbReference type="GO" id="GO:0006629">
    <property type="term" value="P:lipid metabolic process"/>
    <property type="evidence" value="ECO:0007669"/>
    <property type="project" value="InterPro"/>
</dbReference>
<keyword evidence="5" id="KW-0472">Membrane</keyword>
<dbReference type="InterPro" id="IPR002921">
    <property type="entry name" value="Fungal_lipase-type"/>
</dbReference>
<keyword evidence="1" id="KW-1015">Disulfide bond</keyword>
<accession>A0A8H5MD93</accession>
<evidence type="ECO:0000313" key="8">
    <source>
        <dbReference type="Proteomes" id="UP000518752"/>
    </source>
</evidence>
<dbReference type="InterPro" id="IPR051218">
    <property type="entry name" value="Sec_MonoDiacylglyc_Lipase"/>
</dbReference>
<comment type="catalytic activity">
    <reaction evidence="4">
        <text>a monoacylglycerol + H2O = glycerol + a fatty acid + H(+)</text>
        <dbReference type="Rhea" id="RHEA:15245"/>
        <dbReference type="ChEBI" id="CHEBI:15377"/>
        <dbReference type="ChEBI" id="CHEBI:15378"/>
        <dbReference type="ChEBI" id="CHEBI:17408"/>
        <dbReference type="ChEBI" id="CHEBI:17754"/>
        <dbReference type="ChEBI" id="CHEBI:28868"/>
    </reaction>
</comment>
<dbReference type="PANTHER" id="PTHR45856:SF25">
    <property type="entry name" value="FUNGAL LIPASE-LIKE DOMAIN-CONTAINING PROTEIN"/>
    <property type="match status" value="1"/>
</dbReference>
<proteinExistence type="inferred from homology"/>
<dbReference type="OrthoDB" id="438440at2759"/>
<comment type="catalytic activity">
    <reaction evidence="3">
        <text>a diacylglycerol + H2O = a monoacylglycerol + a fatty acid + H(+)</text>
        <dbReference type="Rhea" id="RHEA:32731"/>
        <dbReference type="ChEBI" id="CHEBI:15377"/>
        <dbReference type="ChEBI" id="CHEBI:15378"/>
        <dbReference type="ChEBI" id="CHEBI:17408"/>
        <dbReference type="ChEBI" id="CHEBI:18035"/>
        <dbReference type="ChEBI" id="CHEBI:28868"/>
    </reaction>
</comment>
<dbReference type="AlphaFoldDB" id="A0A8H5MD93"/>
<dbReference type="PANTHER" id="PTHR45856">
    <property type="entry name" value="ALPHA/BETA-HYDROLASES SUPERFAMILY PROTEIN"/>
    <property type="match status" value="1"/>
</dbReference>
<comment type="caution">
    <text evidence="7">The sequence shown here is derived from an EMBL/GenBank/DDBJ whole genome shotgun (WGS) entry which is preliminary data.</text>
</comment>
<evidence type="ECO:0000256" key="4">
    <source>
        <dbReference type="ARBA" id="ARBA00048461"/>
    </source>
</evidence>
<evidence type="ECO:0000256" key="1">
    <source>
        <dbReference type="ARBA" id="ARBA00023157"/>
    </source>
</evidence>
<reference evidence="7 8" key="1">
    <citation type="journal article" date="2020" name="ISME J.">
        <title>Uncovering the hidden diversity of litter-decomposition mechanisms in mushroom-forming fungi.</title>
        <authorList>
            <person name="Floudas D."/>
            <person name="Bentzer J."/>
            <person name="Ahren D."/>
            <person name="Johansson T."/>
            <person name="Persson P."/>
            <person name="Tunlid A."/>
        </authorList>
    </citation>
    <scope>NUCLEOTIDE SEQUENCE [LARGE SCALE GENOMIC DNA]</scope>
    <source>
        <strain evidence="7 8">CBS 406.79</strain>
    </source>
</reference>
<dbReference type="EMBL" id="JAACJN010000022">
    <property type="protein sequence ID" value="KAF5389421.1"/>
    <property type="molecule type" value="Genomic_DNA"/>
</dbReference>
<evidence type="ECO:0000259" key="6">
    <source>
        <dbReference type="Pfam" id="PF01764"/>
    </source>
</evidence>
<dbReference type="Gene3D" id="3.40.50.1820">
    <property type="entry name" value="alpha/beta hydrolase"/>
    <property type="match status" value="1"/>
</dbReference>
<sequence>MESSTTQTVFDELLHYLKYASSAYSPICPRPNGSILIAHVPSLLFATLLAGSVGFVAYDPIRKELIVALRGRQANPLAPQAMHNSNMPHLVQPSIRTQFCHVQFFLQALCSNYNAFVLDGVRVHTGFFLAWNSVCLQVLTILTEQLSLHQDIVRIVTTGHSLGGSLATLSAISIKQRFPQCSVATYSTKNSPILSTQLSAMLPFEVPSFPSFQLGLGVDTTLVVHTHDGVPTMIPRSLGYHHHGIEYWQADEPANAENILRCEAHGEDPKCSSSIPSTGINDAHFTYLGIEAIRPFCL</sequence>
<dbReference type="Proteomes" id="UP000518752">
    <property type="component" value="Unassembled WGS sequence"/>
</dbReference>
<keyword evidence="5" id="KW-0812">Transmembrane</keyword>
<feature type="transmembrane region" description="Helical" evidence="5">
    <location>
        <begin position="35"/>
        <end position="58"/>
    </location>
</feature>
<feature type="domain" description="Fungal lipase-type" evidence="6">
    <location>
        <begin position="111"/>
        <end position="235"/>
    </location>
</feature>
<evidence type="ECO:0000256" key="2">
    <source>
        <dbReference type="ARBA" id="ARBA00043996"/>
    </source>
</evidence>
<keyword evidence="8" id="KW-1185">Reference proteome</keyword>
<evidence type="ECO:0000313" key="7">
    <source>
        <dbReference type="EMBL" id="KAF5389421.1"/>
    </source>
</evidence>
<name>A0A8H5MD93_9AGAR</name>